<accession>A0ACB9IKY6</accession>
<organism evidence="1 2">
    <name type="scientific">Smallanthus sonchifolius</name>
    <dbReference type="NCBI Taxonomy" id="185202"/>
    <lineage>
        <taxon>Eukaryota</taxon>
        <taxon>Viridiplantae</taxon>
        <taxon>Streptophyta</taxon>
        <taxon>Embryophyta</taxon>
        <taxon>Tracheophyta</taxon>
        <taxon>Spermatophyta</taxon>
        <taxon>Magnoliopsida</taxon>
        <taxon>eudicotyledons</taxon>
        <taxon>Gunneridae</taxon>
        <taxon>Pentapetalae</taxon>
        <taxon>asterids</taxon>
        <taxon>campanulids</taxon>
        <taxon>Asterales</taxon>
        <taxon>Asteraceae</taxon>
        <taxon>Asteroideae</taxon>
        <taxon>Heliantheae alliance</taxon>
        <taxon>Millerieae</taxon>
        <taxon>Smallanthus</taxon>
    </lineage>
</organism>
<reference evidence="1 2" key="2">
    <citation type="journal article" date="2022" name="Mol. Ecol. Resour.">
        <title>The genomes of chicory, endive, great burdock and yacon provide insights into Asteraceae paleo-polyploidization history and plant inulin production.</title>
        <authorList>
            <person name="Fan W."/>
            <person name="Wang S."/>
            <person name="Wang H."/>
            <person name="Wang A."/>
            <person name="Jiang F."/>
            <person name="Liu H."/>
            <person name="Zhao H."/>
            <person name="Xu D."/>
            <person name="Zhang Y."/>
        </authorList>
    </citation>
    <scope>NUCLEOTIDE SEQUENCE [LARGE SCALE GENOMIC DNA]</scope>
    <source>
        <strain evidence="2">cv. Yunnan</strain>
        <tissue evidence="1">Leaves</tissue>
    </source>
</reference>
<dbReference type="Proteomes" id="UP001056120">
    <property type="component" value="Linkage Group LG08"/>
</dbReference>
<reference evidence="2" key="1">
    <citation type="journal article" date="2022" name="Mol. Ecol. Resour.">
        <title>The genomes of chicory, endive, great burdock and yacon provide insights into Asteraceae palaeo-polyploidization history and plant inulin production.</title>
        <authorList>
            <person name="Fan W."/>
            <person name="Wang S."/>
            <person name="Wang H."/>
            <person name="Wang A."/>
            <person name="Jiang F."/>
            <person name="Liu H."/>
            <person name="Zhao H."/>
            <person name="Xu D."/>
            <person name="Zhang Y."/>
        </authorList>
    </citation>
    <scope>NUCLEOTIDE SEQUENCE [LARGE SCALE GENOMIC DNA]</scope>
    <source>
        <strain evidence="2">cv. Yunnan</strain>
    </source>
</reference>
<gene>
    <name evidence="1" type="ORF">L1987_23681</name>
</gene>
<evidence type="ECO:0000313" key="1">
    <source>
        <dbReference type="EMBL" id="KAI3807747.1"/>
    </source>
</evidence>
<dbReference type="EMBL" id="CM042025">
    <property type="protein sequence ID" value="KAI3807747.1"/>
    <property type="molecule type" value="Genomic_DNA"/>
</dbReference>
<sequence length="67" mass="7554">MSRMQLPMAWVAFGSSTYVVGVAKDVDSPACRKVGRNKAQRLSNISNTQSQILHSHLQYRQSNAYRL</sequence>
<protein>
    <submittedName>
        <fullName evidence="1">Uncharacterized protein</fullName>
    </submittedName>
</protein>
<proteinExistence type="predicted"/>
<evidence type="ECO:0000313" key="2">
    <source>
        <dbReference type="Proteomes" id="UP001056120"/>
    </source>
</evidence>
<comment type="caution">
    <text evidence="1">The sequence shown here is derived from an EMBL/GenBank/DDBJ whole genome shotgun (WGS) entry which is preliminary data.</text>
</comment>
<name>A0ACB9IKY6_9ASTR</name>
<keyword evidence="2" id="KW-1185">Reference proteome</keyword>